<dbReference type="SUPFAM" id="SSF56300">
    <property type="entry name" value="Metallo-dependent phosphatases"/>
    <property type="match status" value="1"/>
</dbReference>
<dbReference type="PANTHER" id="PTHR42988:SF2">
    <property type="entry name" value="CYCLIC NUCLEOTIDE PHOSPHODIESTERASE CBUA0032-RELATED"/>
    <property type="match status" value="1"/>
</dbReference>
<evidence type="ECO:0000256" key="4">
    <source>
        <dbReference type="ARBA" id="ARBA00025742"/>
    </source>
</evidence>
<dbReference type="Pfam" id="PF00149">
    <property type="entry name" value="Metallophos"/>
    <property type="match status" value="1"/>
</dbReference>
<evidence type="ECO:0000259" key="5">
    <source>
        <dbReference type="Pfam" id="PF00149"/>
    </source>
</evidence>
<dbReference type="Gene3D" id="3.60.21.10">
    <property type="match status" value="1"/>
</dbReference>
<evidence type="ECO:0000313" key="7">
    <source>
        <dbReference type="Proteomes" id="UP001302429"/>
    </source>
</evidence>
<keyword evidence="1" id="KW-0479">Metal-binding</keyword>
<gene>
    <name evidence="6" type="ORF">RB602_05480</name>
</gene>
<dbReference type="GO" id="GO:0046872">
    <property type="term" value="F:metal ion binding"/>
    <property type="evidence" value="ECO:0007669"/>
    <property type="project" value="UniProtKB-KW"/>
</dbReference>
<dbReference type="InterPro" id="IPR029052">
    <property type="entry name" value="Metallo-depent_PP-like"/>
</dbReference>
<evidence type="ECO:0000313" key="6">
    <source>
        <dbReference type="EMBL" id="WOE76602.1"/>
    </source>
</evidence>
<dbReference type="CDD" id="cd07402">
    <property type="entry name" value="MPP_GpdQ"/>
    <property type="match status" value="1"/>
</dbReference>
<dbReference type="Proteomes" id="UP001302429">
    <property type="component" value="Chromosome"/>
</dbReference>
<dbReference type="EMBL" id="CP136594">
    <property type="protein sequence ID" value="WOE76602.1"/>
    <property type="molecule type" value="Genomic_DNA"/>
</dbReference>
<dbReference type="InterPro" id="IPR050884">
    <property type="entry name" value="CNP_phosphodiesterase-III"/>
</dbReference>
<evidence type="ECO:0000256" key="2">
    <source>
        <dbReference type="ARBA" id="ARBA00022801"/>
    </source>
</evidence>
<proteinExistence type="inferred from homology"/>
<evidence type="ECO:0000256" key="3">
    <source>
        <dbReference type="ARBA" id="ARBA00023004"/>
    </source>
</evidence>
<sequence length="283" mass="31692">MLIAQVTDIHLGFDPDNPAEFNRKRLDRIIEDMLSLDTPPDMLLATGDLIDRGDAESYRRLANAFSVCPFPVLMALGNHDMRATYIAEFPDPPFDNGFLQYVVDAGPLRLIVLDTLEEGRHGGAFCEARANWLKARLDEDSETPTVIVQHHPPVEVGIAWMNTHPEEPWVARLGECLEGRTNIVAMLCGHVHRTIQSSWRGIPIAVCPSSAPQVALNLSDIDPEAPDGRDMIIADPPAYALHWWNGRQLVSHIQTAEEHVMLARYDEKMQPLVRSLLAERPTE</sequence>
<accession>A0AA97FBH8</accession>
<protein>
    <submittedName>
        <fullName evidence="6">Phosphodiesterase</fullName>
    </submittedName>
</protein>
<keyword evidence="2" id="KW-0378">Hydrolase</keyword>
<keyword evidence="7" id="KW-1185">Reference proteome</keyword>
<dbReference type="KEGG" id="acoa:RB602_05480"/>
<organism evidence="6 7">
    <name type="scientific">Alterisphingorhabdus coralli</name>
    <dbReference type="NCBI Taxonomy" id="3071408"/>
    <lineage>
        <taxon>Bacteria</taxon>
        <taxon>Pseudomonadati</taxon>
        <taxon>Pseudomonadota</taxon>
        <taxon>Alphaproteobacteria</taxon>
        <taxon>Sphingomonadales</taxon>
        <taxon>Sphingomonadaceae</taxon>
        <taxon>Alterisphingorhabdus (ex Yan et al. 2024)</taxon>
    </lineage>
</organism>
<keyword evidence="3" id="KW-0408">Iron</keyword>
<feature type="domain" description="Calcineurin-like phosphoesterase" evidence="5">
    <location>
        <begin position="1"/>
        <end position="193"/>
    </location>
</feature>
<evidence type="ECO:0000256" key="1">
    <source>
        <dbReference type="ARBA" id="ARBA00022723"/>
    </source>
</evidence>
<name>A0AA97FBH8_9SPHN</name>
<dbReference type="RefSeq" id="WP_317084434.1">
    <property type="nucleotide sequence ID" value="NZ_CP136594.1"/>
</dbReference>
<dbReference type="GO" id="GO:0004112">
    <property type="term" value="F:cyclic-nucleotide phosphodiesterase activity"/>
    <property type="evidence" value="ECO:0007669"/>
    <property type="project" value="InterPro"/>
</dbReference>
<dbReference type="InterPro" id="IPR004843">
    <property type="entry name" value="Calcineurin-like_PHP"/>
</dbReference>
<dbReference type="AlphaFoldDB" id="A0AA97FBH8"/>
<comment type="similarity">
    <text evidence="4">Belongs to the cyclic nucleotide phosphodiesterase class-III family.</text>
</comment>
<dbReference type="PANTHER" id="PTHR42988">
    <property type="entry name" value="PHOSPHOHYDROLASE"/>
    <property type="match status" value="1"/>
</dbReference>
<dbReference type="InterPro" id="IPR026575">
    <property type="entry name" value="GpdQ/CpdA-like"/>
</dbReference>
<reference evidence="6 7" key="1">
    <citation type="submission" date="2023-10" db="EMBL/GenBank/DDBJ databases">
        <title>Complete genome sequence of a Sphingomonadaceae bacterium.</title>
        <authorList>
            <person name="Yan C."/>
        </authorList>
    </citation>
    <scope>NUCLEOTIDE SEQUENCE [LARGE SCALE GENOMIC DNA]</scope>
    <source>
        <strain evidence="6 7">SCSIO 66989</strain>
    </source>
</reference>